<dbReference type="Proteomes" id="UP000053405">
    <property type="component" value="Unassembled WGS sequence"/>
</dbReference>
<dbReference type="RefSeq" id="WP_005944204.1">
    <property type="nucleotide sequence ID" value="NZ_ATVK01000033.1"/>
</dbReference>
<dbReference type="AlphaFoldDB" id="L7LFY0"/>
<gene>
    <name evidence="2" type="ORF">GOHSU_65_00030</name>
</gene>
<feature type="compositionally biased region" description="Pro residues" evidence="1">
    <location>
        <begin position="55"/>
        <end position="72"/>
    </location>
</feature>
<evidence type="ECO:0000256" key="1">
    <source>
        <dbReference type="SAM" id="MobiDB-lite"/>
    </source>
</evidence>
<dbReference type="EMBL" id="BANT01000065">
    <property type="protein sequence ID" value="GAC58977.1"/>
    <property type="molecule type" value="Genomic_DNA"/>
</dbReference>
<accession>L7LFY0</accession>
<evidence type="ECO:0000313" key="3">
    <source>
        <dbReference type="Proteomes" id="UP000053405"/>
    </source>
</evidence>
<protein>
    <submittedName>
        <fullName evidence="2">Uncharacterized protein</fullName>
    </submittedName>
</protein>
<feature type="region of interest" description="Disordered" evidence="1">
    <location>
        <begin position="29"/>
        <end position="77"/>
    </location>
</feature>
<proteinExistence type="predicted"/>
<comment type="caution">
    <text evidence="2">The sequence shown here is derived from an EMBL/GenBank/DDBJ whole genome shotgun (WGS) entry which is preliminary data.</text>
</comment>
<organism evidence="2 3">
    <name type="scientific">Gordonia hirsuta DSM 44140 = NBRC 16056</name>
    <dbReference type="NCBI Taxonomy" id="1121927"/>
    <lineage>
        <taxon>Bacteria</taxon>
        <taxon>Bacillati</taxon>
        <taxon>Actinomycetota</taxon>
        <taxon>Actinomycetes</taxon>
        <taxon>Mycobacteriales</taxon>
        <taxon>Gordoniaceae</taxon>
        <taxon>Gordonia</taxon>
    </lineage>
</organism>
<evidence type="ECO:0000313" key="2">
    <source>
        <dbReference type="EMBL" id="GAC58977.1"/>
    </source>
</evidence>
<keyword evidence="3" id="KW-1185">Reference proteome</keyword>
<sequence length="168" mass="17502">MTTVLAVLIALAIAVVGTLVGYLLRGATTPARSSAPAADRRPQRTARRTADTGQPQPPPRPAPVPPSVPQPTPGTVDDRLVQSLIGVYDTTAEDSVRGYIAQQLAGSGIRPVQVQPGSPFTPDSQRCIATEVVAETGAGIVLRTERPGWQGPSGPLRLPDVVVSAERS</sequence>
<name>L7LFY0_9ACTN</name>
<dbReference type="STRING" id="1121927.GOHSU_65_00030"/>
<reference evidence="2 3" key="1">
    <citation type="submission" date="2012-12" db="EMBL/GenBank/DDBJ databases">
        <title>Whole genome shotgun sequence of Gordonia hirsuta NBRC 16056.</title>
        <authorList>
            <person name="Isaki-Nakamura S."/>
            <person name="Hosoyama A."/>
            <person name="Tsuchikane K."/>
            <person name="Katsumata H."/>
            <person name="Baba S."/>
            <person name="Yamazaki S."/>
            <person name="Fujita N."/>
        </authorList>
    </citation>
    <scope>NUCLEOTIDE SEQUENCE [LARGE SCALE GENOMIC DNA]</scope>
    <source>
        <strain evidence="2 3">NBRC 16056</strain>
    </source>
</reference>